<dbReference type="FunFam" id="1.20.1250.20:FF:000001">
    <property type="entry name" value="Dicarboxylate MFS transporter"/>
    <property type="match status" value="1"/>
</dbReference>
<dbReference type="GO" id="GO:0005886">
    <property type="term" value="C:plasma membrane"/>
    <property type="evidence" value="ECO:0007669"/>
    <property type="project" value="UniProtKB-SubCell"/>
</dbReference>
<dbReference type="OrthoDB" id="6766492at2"/>
<organism evidence="9 10">
    <name type="scientific">Paraburkholderia sacchari</name>
    <dbReference type="NCBI Taxonomy" id="159450"/>
    <lineage>
        <taxon>Bacteria</taxon>
        <taxon>Pseudomonadati</taxon>
        <taxon>Pseudomonadota</taxon>
        <taxon>Betaproteobacteria</taxon>
        <taxon>Burkholderiales</taxon>
        <taxon>Burkholderiaceae</taxon>
        <taxon>Paraburkholderia</taxon>
    </lineage>
</organism>
<evidence type="ECO:0000259" key="8">
    <source>
        <dbReference type="PROSITE" id="PS50850"/>
    </source>
</evidence>
<reference evidence="9" key="1">
    <citation type="journal article" date="2015" name="Genome Announc.">
        <title>Draft Genome Sequence of the Polyhydroxyalkanoate-Producing Bacterium Burkholderia sacchari LMG 19450 Isolated from Brazilian Sugarcane Plantation Soil.</title>
        <authorList>
            <person name="Alexandrino P.M."/>
            <person name="Mendonca T.T."/>
            <person name="Guaman Bautista L.P."/>
            <person name="Cherix J."/>
            <person name="Lozano-Sakalauskas G.C."/>
            <person name="Fujita A."/>
            <person name="Ramos Filho E."/>
            <person name="Long P."/>
            <person name="Padilla G."/>
            <person name="Taciro M.K."/>
            <person name="Gomez J.G."/>
            <person name="Silva L.F."/>
        </authorList>
    </citation>
    <scope>NUCLEOTIDE SEQUENCE</scope>
    <source>
        <strain evidence="9">LMG 19450</strain>
    </source>
</reference>
<dbReference type="PANTHER" id="PTHR43045">
    <property type="entry name" value="SHIKIMATE TRANSPORTER"/>
    <property type="match status" value="1"/>
</dbReference>
<dbReference type="InterPro" id="IPR036259">
    <property type="entry name" value="MFS_trans_sf"/>
</dbReference>
<feature type="transmembrane region" description="Helical" evidence="7">
    <location>
        <begin position="126"/>
        <end position="144"/>
    </location>
</feature>
<name>A0A8T6Z6Y8_9BURK</name>
<proteinExistence type="predicted"/>
<dbReference type="CDD" id="cd17369">
    <property type="entry name" value="MFS_ShiA_like"/>
    <property type="match status" value="1"/>
</dbReference>
<feature type="transmembrane region" description="Helical" evidence="7">
    <location>
        <begin position="409"/>
        <end position="430"/>
    </location>
</feature>
<feature type="transmembrane region" description="Helical" evidence="7">
    <location>
        <begin position="278"/>
        <end position="295"/>
    </location>
</feature>
<comment type="caution">
    <text evidence="9">The sequence shown here is derived from an EMBL/GenBank/DDBJ whole genome shotgun (WGS) entry which is preliminary data.</text>
</comment>
<evidence type="ECO:0000313" key="9">
    <source>
        <dbReference type="EMBL" id="NLP60343.1"/>
    </source>
</evidence>
<evidence type="ECO:0000256" key="6">
    <source>
        <dbReference type="ARBA" id="ARBA00023136"/>
    </source>
</evidence>
<feature type="transmembrane region" description="Helical" evidence="7">
    <location>
        <begin position="371"/>
        <end position="389"/>
    </location>
</feature>
<evidence type="ECO:0000256" key="1">
    <source>
        <dbReference type="ARBA" id="ARBA00004651"/>
    </source>
</evidence>
<keyword evidence="4 7" id="KW-0812">Transmembrane</keyword>
<feature type="domain" description="Major facilitator superfamily (MFS) profile" evidence="8">
    <location>
        <begin position="53"/>
        <end position="461"/>
    </location>
</feature>
<dbReference type="SUPFAM" id="SSF103473">
    <property type="entry name" value="MFS general substrate transporter"/>
    <property type="match status" value="1"/>
</dbReference>
<keyword evidence="3" id="KW-1003">Cell membrane</keyword>
<feature type="transmembrane region" description="Helical" evidence="7">
    <location>
        <begin position="156"/>
        <end position="179"/>
    </location>
</feature>
<gene>
    <name evidence="9" type="ORF">NH14_004115</name>
</gene>
<keyword evidence="2" id="KW-0813">Transport</keyword>
<dbReference type="Proteomes" id="UP000030460">
    <property type="component" value="Unassembled WGS sequence"/>
</dbReference>
<feature type="transmembrane region" description="Helical" evidence="7">
    <location>
        <begin position="90"/>
        <end position="114"/>
    </location>
</feature>
<dbReference type="InterPro" id="IPR020846">
    <property type="entry name" value="MFS_dom"/>
</dbReference>
<feature type="transmembrane region" description="Helical" evidence="7">
    <location>
        <begin position="436"/>
        <end position="458"/>
    </location>
</feature>
<evidence type="ECO:0000256" key="2">
    <source>
        <dbReference type="ARBA" id="ARBA00022448"/>
    </source>
</evidence>
<keyword evidence="10" id="KW-1185">Reference proteome</keyword>
<accession>A0A8T6Z6Y8</accession>
<sequence length="477" mass="51301">MRLPPASKRRVSHRKGPGFGAFRIRNAAAEIDFWRRNVAASSLDNPHHQARKAGIASFVGTTIEWYDFYAYSTAAALVLGKLFFPSSSPMVGTLAAFASFWVGFLARPIGGIVFGHLGDKVGRKKTLIITLMLMGFCTTAMGFLPTYAQAGVAAPVLLIFLRLLQGIAMGGEWGGAVVLSSEHAPKGKEILYSAFAQQGSPAGNLLATVAFLVISMLPDHQFMTWGWRVPFLMSALLVVVGMFIRMSVDESPAMKELQAKNKVVKLPIGEVLRHHKSLVAMGVGACVIALSATYFKTTFALSWAVTSIGFDRTQFLSVITFAIVVQLIVQPFGAVLATKLDLRKAIIYMLVPEIVALPIMFMLIATGSTKLAMFGMALASIPHSLYYAAMAGMLAKAFPAQVRYTGISLSYQICGMVFAGTTPILGQFLLGATGSILSVVALGVVHVIITLVCALMLVSRMHSQEAMPERSAVAQRV</sequence>
<dbReference type="AlphaFoldDB" id="A0A8T6Z6Y8"/>
<feature type="transmembrane region" description="Helical" evidence="7">
    <location>
        <begin position="191"/>
        <end position="217"/>
    </location>
</feature>
<dbReference type="GO" id="GO:0022857">
    <property type="term" value="F:transmembrane transporter activity"/>
    <property type="evidence" value="ECO:0007669"/>
    <property type="project" value="InterPro"/>
</dbReference>
<feature type="transmembrane region" description="Helical" evidence="7">
    <location>
        <begin position="345"/>
        <end position="365"/>
    </location>
</feature>
<evidence type="ECO:0000313" key="10">
    <source>
        <dbReference type="Proteomes" id="UP000030460"/>
    </source>
</evidence>
<protein>
    <submittedName>
        <fullName evidence="9">MHS family MFS transporter</fullName>
    </submittedName>
</protein>
<dbReference type="PROSITE" id="PS50850">
    <property type="entry name" value="MFS"/>
    <property type="match status" value="1"/>
</dbReference>
<keyword evidence="6 7" id="KW-0472">Membrane</keyword>
<evidence type="ECO:0000256" key="3">
    <source>
        <dbReference type="ARBA" id="ARBA00022475"/>
    </source>
</evidence>
<dbReference type="Pfam" id="PF07690">
    <property type="entry name" value="MFS_1"/>
    <property type="match status" value="1"/>
</dbReference>
<dbReference type="InterPro" id="IPR005828">
    <property type="entry name" value="MFS_sugar_transport-like"/>
</dbReference>
<dbReference type="Pfam" id="PF00083">
    <property type="entry name" value="Sugar_tr"/>
    <property type="match status" value="1"/>
</dbReference>
<evidence type="ECO:0000256" key="7">
    <source>
        <dbReference type="SAM" id="Phobius"/>
    </source>
</evidence>
<feature type="transmembrane region" description="Helical" evidence="7">
    <location>
        <begin position="229"/>
        <end position="248"/>
    </location>
</feature>
<dbReference type="InterPro" id="IPR011701">
    <property type="entry name" value="MFS"/>
</dbReference>
<dbReference type="Gene3D" id="1.20.1250.20">
    <property type="entry name" value="MFS general substrate transporter like domains"/>
    <property type="match status" value="2"/>
</dbReference>
<reference evidence="9" key="2">
    <citation type="submission" date="2020-04" db="EMBL/GenBank/DDBJ databases">
        <authorList>
            <person name="Alexandrino P."/>
            <person name="Mendonca T."/>
            <person name="Guaman L."/>
            <person name="Cherix J."/>
            <person name="Lozano-Sakalauskas G."/>
            <person name="Fujita A."/>
            <person name="Filho E.R."/>
            <person name="Long P."/>
            <person name="Padilla G."/>
            <person name="Taciro M.K."/>
            <person name="Gomez J.G."/>
            <person name="Silva L.F."/>
            <person name="Torres M."/>
        </authorList>
    </citation>
    <scope>NUCLEOTIDE SEQUENCE</scope>
    <source>
        <strain evidence="9">LMG 19450</strain>
    </source>
</reference>
<evidence type="ECO:0000256" key="4">
    <source>
        <dbReference type="ARBA" id="ARBA00022692"/>
    </source>
</evidence>
<keyword evidence="5 7" id="KW-1133">Transmembrane helix</keyword>
<dbReference type="EMBL" id="JTDB02000001">
    <property type="protein sequence ID" value="NLP60343.1"/>
    <property type="molecule type" value="Genomic_DNA"/>
</dbReference>
<evidence type="ECO:0000256" key="5">
    <source>
        <dbReference type="ARBA" id="ARBA00022989"/>
    </source>
</evidence>
<dbReference type="PANTHER" id="PTHR43045:SF2">
    <property type="entry name" value="INNER MEMBRANE METABOLITE TRANSPORT PROTEIN YHJE"/>
    <property type="match status" value="1"/>
</dbReference>
<feature type="transmembrane region" description="Helical" evidence="7">
    <location>
        <begin position="315"/>
        <end position="338"/>
    </location>
</feature>
<comment type="subcellular location">
    <subcellularLocation>
        <location evidence="1">Cell membrane</location>
        <topology evidence="1">Multi-pass membrane protein</topology>
    </subcellularLocation>
</comment>